<protein>
    <submittedName>
        <fullName evidence="5">Beta-N-acetylhexosaminidase</fullName>
    </submittedName>
</protein>
<dbReference type="PANTHER" id="PTHR30480:SF16">
    <property type="entry name" value="GLYCOSIDE HYDROLASE FAMILY 3 DOMAIN PROTEIN"/>
    <property type="match status" value="1"/>
</dbReference>
<keyword evidence="2" id="KW-0378">Hydrolase</keyword>
<dbReference type="EMBL" id="FWXD01000008">
    <property type="protein sequence ID" value="SMC23741.1"/>
    <property type="molecule type" value="Genomic_DNA"/>
</dbReference>
<proteinExistence type="inferred from homology"/>
<dbReference type="AlphaFoldDB" id="A0A1W1XJN7"/>
<dbReference type="GO" id="GO:0005975">
    <property type="term" value="P:carbohydrate metabolic process"/>
    <property type="evidence" value="ECO:0007669"/>
    <property type="project" value="InterPro"/>
</dbReference>
<keyword evidence="3" id="KW-0326">Glycosidase</keyword>
<dbReference type="RefSeq" id="WP_084090341.1">
    <property type="nucleotide sequence ID" value="NZ_FWXD01000008.1"/>
</dbReference>
<dbReference type="Gene3D" id="3.20.20.300">
    <property type="entry name" value="Glycoside hydrolase, family 3, N-terminal domain"/>
    <property type="match status" value="1"/>
</dbReference>
<dbReference type="SUPFAM" id="SSF51445">
    <property type="entry name" value="(Trans)glycosidases"/>
    <property type="match status" value="1"/>
</dbReference>
<dbReference type="OrthoDB" id="9786661at2"/>
<dbReference type="InterPro" id="IPR001764">
    <property type="entry name" value="Glyco_hydro_3_N"/>
</dbReference>
<dbReference type="InterPro" id="IPR050226">
    <property type="entry name" value="NagZ_Beta-hexosaminidase"/>
</dbReference>
<dbReference type="GO" id="GO:0009254">
    <property type="term" value="P:peptidoglycan turnover"/>
    <property type="evidence" value="ECO:0007669"/>
    <property type="project" value="TreeGrafter"/>
</dbReference>
<evidence type="ECO:0000313" key="5">
    <source>
        <dbReference type="EMBL" id="SMC23741.1"/>
    </source>
</evidence>
<dbReference type="STRING" id="1121001.SAMN02745857_01678"/>
<accession>A0A1W1XJN7</accession>
<sequence length="515" mass="54884">MSEALRRAVGQLLMVGFEGYEVNAHIEQMIRRYHIGGVILFRRNIDTPAQVAAMCRRLQEINAEVSDQPLLIGIDQEGGMVMRIEEGVTPLPSAMAYQAVGSVDDCVALSRIGADELRQMGINLNLAPDLDINNNPLNPVIGVRAFGEDVATVNRYGLAAMRGMQDAGIGVMAKHFPGHGDTAADSHYALPVVPHDKARLDAVELAPFKAAIAAGVDSMMTAHVVFPAIEPDTSVPATLSRAVLTGLLRDELGFDGLVLTDCLEMAPIAEGIGIAEGAVLSVLAGADMVLVSHLPHRQTAAAEALYAAARQGRLDADQIVTATRRIHALKQKPAMQDWRSLPLPPAGLRTPDALALAARVQADAVQLVGAFRPLDTGKSVLLITLEVHTHTEIDEVALGKNKEERGSLLPGLLDAGLSVSEAVLEPNARNEDVARIAALAKQAEQIVLQSYNAVLFSSQQALLAALPVDRTWLVAGRLPYDLDLAPRVQGRLAAFGNRPAALAPVLEHLLGKREG</sequence>
<evidence type="ECO:0000259" key="4">
    <source>
        <dbReference type="Pfam" id="PF00933"/>
    </source>
</evidence>
<gene>
    <name evidence="5" type="ORF">SAMN02745857_01678</name>
</gene>
<dbReference type="PANTHER" id="PTHR30480">
    <property type="entry name" value="BETA-HEXOSAMINIDASE-RELATED"/>
    <property type="match status" value="1"/>
</dbReference>
<dbReference type="Pfam" id="PF00933">
    <property type="entry name" value="Glyco_hydro_3"/>
    <property type="match status" value="1"/>
</dbReference>
<organism evidence="5 6">
    <name type="scientific">Andreprevotia lacus DSM 23236</name>
    <dbReference type="NCBI Taxonomy" id="1121001"/>
    <lineage>
        <taxon>Bacteria</taxon>
        <taxon>Pseudomonadati</taxon>
        <taxon>Pseudomonadota</taxon>
        <taxon>Betaproteobacteria</taxon>
        <taxon>Neisseriales</taxon>
        <taxon>Chitinibacteraceae</taxon>
        <taxon>Andreprevotia</taxon>
    </lineage>
</organism>
<name>A0A1W1XJN7_9NEIS</name>
<comment type="similarity">
    <text evidence="1">Belongs to the glycosyl hydrolase 3 family.</text>
</comment>
<dbReference type="InterPro" id="IPR036962">
    <property type="entry name" value="Glyco_hydro_3_N_sf"/>
</dbReference>
<evidence type="ECO:0000256" key="1">
    <source>
        <dbReference type="ARBA" id="ARBA00005336"/>
    </source>
</evidence>
<evidence type="ECO:0000256" key="3">
    <source>
        <dbReference type="ARBA" id="ARBA00023295"/>
    </source>
</evidence>
<feature type="domain" description="Glycoside hydrolase family 3 N-terminal" evidence="4">
    <location>
        <begin position="5"/>
        <end position="328"/>
    </location>
</feature>
<evidence type="ECO:0000313" key="6">
    <source>
        <dbReference type="Proteomes" id="UP000192761"/>
    </source>
</evidence>
<dbReference type="Proteomes" id="UP000192761">
    <property type="component" value="Unassembled WGS sequence"/>
</dbReference>
<keyword evidence="6" id="KW-1185">Reference proteome</keyword>
<dbReference type="GO" id="GO:0004553">
    <property type="term" value="F:hydrolase activity, hydrolyzing O-glycosyl compounds"/>
    <property type="evidence" value="ECO:0007669"/>
    <property type="project" value="InterPro"/>
</dbReference>
<evidence type="ECO:0000256" key="2">
    <source>
        <dbReference type="ARBA" id="ARBA00022801"/>
    </source>
</evidence>
<reference evidence="5 6" key="1">
    <citation type="submission" date="2017-04" db="EMBL/GenBank/DDBJ databases">
        <authorList>
            <person name="Afonso C.L."/>
            <person name="Miller P.J."/>
            <person name="Scott M.A."/>
            <person name="Spackman E."/>
            <person name="Goraichik I."/>
            <person name="Dimitrov K.M."/>
            <person name="Suarez D.L."/>
            <person name="Swayne D.E."/>
        </authorList>
    </citation>
    <scope>NUCLEOTIDE SEQUENCE [LARGE SCALE GENOMIC DNA]</scope>
    <source>
        <strain evidence="5 6">DSM 23236</strain>
    </source>
</reference>
<dbReference type="InterPro" id="IPR017853">
    <property type="entry name" value="GH"/>
</dbReference>
<dbReference type="NCBIfam" id="NF003740">
    <property type="entry name" value="PRK05337.1"/>
    <property type="match status" value="1"/>
</dbReference>